<feature type="chain" id="PRO_5007286212" evidence="5">
    <location>
        <begin position="25"/>
        <end position="459"/>
    </location>
</feature>
<evidence type="ECO:0000256" key="3">
    <source>
        <dbReference type="SAM" id="MobiDB-lite"/>
    </source>
</evidence>
<dbReference type="Pfam" id="PF00431">
    <property type="entry name" value="CUB"/>
    <property type="match status" value="1"/>
</dbReference>
<feature type="compositionally biased region" description="Low complexity" evidence="3">
    <location>
        <begin position="107"/>
        <end position="118"/>
    </location>
</feature>
<evidence type="ECO:0000313" key="7">
    <source>
        <dbReference type="EMBL" id="JAP82626.1"/>
    </source>
</evidence>
<feature type="domain" description="CUB" evidence="6">
    <location>
        <begin position="174"/>
        <end position="299"/>
    </location>
</feature>
<dbReference type="Gene3D" id="2.60.120.740">
    <property type="match status" value="1"/>
</dbReference>
<dbReference type="PROSITE" id="PS01180">
    <property type="entry name" value="CUB"/>
    <property type="match status" value="1"/>
</dbReference>
<accession>A0A131YWS1</accession>
<evidence type="ECO:0000256" key="4">
    <source>
        <dbReference type="SAM" id="Phobius"/>
    </source>
</evidence>
<dbReference type="PANTHER" id="PTHR24255">
    <property type="entry name" value="COMPLEMENT COMPONENT 1, S SUBCOMPONENT-RELATED"/>
    <property type="match status" value="1"/>
</dbReference>
<feature type="region of interest" description="Disordered" evidence="3">
    <location>
        <begin position="85"/>
        <end position="118"/>
    </location>
</feature>
<dbReference type="InterPro" id="IPR035914">
    <property type="entry name" value="Sperma_CUB_dom_sf"/>
</dbReference>
<dbReference type="PANTHER" id="PTHR24255:SF31">
    <property type="entry name" value="CUBILIN-LIKE PROTEIN"/>
    <property type="match status" value="1"/>
</dbReference>
<keyword evidence="1 2" id="KW-1015">Disulfide bond</keyword>
<dbReference type="CDD" id="cd00041">
    <property type="entry name" value="CUB"/>
    <property type="match status" value="1"/>
</dbReference>
<comment type="caution">
    <text evidence="2">Lacks conserved residue(s) required for the propagation of feature annotation.</text>
</comment>
<sequence>MRLAFGALLVVALWSTSTLDGLSSKPGAVMAAAAAVVAGEERWTTQPETEAELLAKHVCSRYEVRLRCDDGELVAIHDAMYASEPPPDAPPARPGCGPIFETTQDGATVTSTSTSTAPSPCEQDLRLAINSRCSGEVHCLFSLSRDQAERRCRGEGSLLVRYRCLNERSLMQKCGAHVRSPTEGYLSSPGFPHFYPALSNCSWLLEASPGQTIVLRILDLSIRPPRPGAPGPLFDTLSESDCAEDALSVLESGRPLLVACGESRLSLRTLRSTGRRLVVRFRTRSFVPARGFLLKYKFMGCPTPAAPRLGYLVHRAEETALYKCCKDHMFNDTQADTRTLVCLRGNTWNDSVPETCTPRLPVTWNDTVVEEEEEEPLLQGRKERDGDDEAGFLSTQFLADVLVPCLAMVFLLLGNAIVVVIIFKLKKKRRRRLASVVHQPDIALLVPPQPTEPPPWKHG</sequence>
<evidence type="ECO:0000256" key="5">
    <source>
        <dbReference type="SAM" id="SignalP"/>
    </source>
</evidence>
<dbReference type="InterPro" id="IPR043159">
    <property type="entry name" value="Lectin_gal-bd_sf"/>
</dbReference>
<dbReference type="InterPro" id="IPR000859">
    <property type="entry name" value="CUB_dom"/>
</dbReference>
<dbReference type="EMBL" id="GEDV01005931">
    <property type="protein sequence ID" value="JAP82626.1"/>
    <property type="molecule type" value="Transcribed_RNA"/>
</dbReference>
<dbReference type="GO" id="GO:0004252">
    <property type="term" value="F:serine-type endopeptidase activity"/>
    <property type="evidence" value="ECO:0007669"/>
    <property type="project" value="TreeGrafter"/>
</dbReference>
<feature type="disulfide bond" evidence="2">
    <location>
        <begin position="174"/>
        <end position="201"/>
    </location>
</feature>
<evidence type="ECO:0000256" key="2">
    <source>
        <dbReference type="PROSITE-ProRule" id="PRU00059"/>
    </source>
</evidence>
<evidence type="ECO:0000256" key="1">
    <source>
        <dbReference type="ARBA" id="ARBA00023157"/>
    </source>
</evidence>
<organism evidence="7">
    <name type="scientific">Rhipicephalus appendiculatus</name>
    <name type="common">Brown ear tick</name>
    <dbReference type="NCBI Taxonomy" id="34631"/>
    <lineage>
        <taxon>Eukaryota</taxon>
        <taxon>Metazoa</taxon>
        <taxon>Ecdysozoa</taxon>
        <taxon>Arthropoda</taxon>
        <taxon>Chelicerata</taxon>
        <taxon>Arachnida</taxon>
        <taxon>Acari</taxon>
        <taxon>Parasitiformes</taxon>
        <taxon>Ixodida</taxon>
        <taxon>Ixodoidea</taxon>
        <taxon>Ixodidae</taxon>
        <taxon>Rhipicephalinae</taxon>
        <taxon>Rhipicephalus</taxon>
        <taxon>Rhipicephalus</taxon>
    </lineage>
</organism>
<keyword evidence="5" id="KW-0732">Signal</keyword>
<dbReference type="AlphaFoldDB" id="A0A131YWS1"/>
<keyword evidence="4" id="KW-0812">Transmembrane</keyword>
<dbReference type="Gene3D" id="2.60.120.290">
    <property type="entry name" value="Spermadhesin, CUB domain"/>
    <property type="match status" value="1"/>
</dbReference>
<reference evidence="7" key="1">
    <citation type="journal article" date="2016" name="Ticks Tick Borne Dis.">
        <title>De novo assembly and annotation of the salivary gland transcriptome of Rhipicephalus appendiculatus male and female ticks during blood feeding.</title>
        <authorList>
            <person name="de Castro M.H."/>
            <person name="de Klerk D."/>
            <person name="Pienaar R."/>
            <person name="Latif A.A."/>
            <person name="Rees D.J."/>
            <person name="Mans B.J."/>
        </authorList>
    </citation>
    <scope>NUCLEOTIDE SEQUENCE</scope>
    <source>
        <tissue evidence="7">Salivary glands</tissue>
    </source>
</reference>
<keyword evidence="4" id="KW-1133">Transmembrane helix</keyword>
<dbReference type="SUPFAM" id="SSF49854">
    <property type="entry name" value="Spermadhesin, CUB domain"/>
    <property type="match status" value="1"/>
</dbReference>
<keyword evidence="4" id="KW-0472">Membrane</keyword>
<proteinExistence type="predicted"/>
<feature type="signal peptide" evidence="5">
    <location>
        <begin position="1"/>
        <end position="24"/>
    </location>
</feature>
<dbReference type="GO" id="GO:0005615">
    <property type="term" value="C:extracellular space"/>
    <property type="evidence" value="ECO:0007669"/>
    <property type="project" value="TreeGrafter"/>
</dbReference>
<evidence type="ECO:0000259" key="6">
    <source>
        <dbReference type="PROSITE" id="PS01180"/>
    </source>
</evidence>
<protein>
    <submittedName>
        <fullName evidence="7">CUB domain containing protein</fullName>
    </submittedName>
</protein>
<dbReference type="SMART" id="SM00042">
    <property type="entry name" value="CUB"/>
    <property type="match status" value="1"/>
</dbReference>
<name>A0A131YWS1_RHIAP</name>
<feature type="transmembrane region" description="Helical" evidence="4">
    <location>
        <begin position="401"/>
        <end position="423"/>
    </location>
</feature>